<name>A0A285S9U9_9RHOB</name>
<dbReference type="GO" id="GO:0006355">
    <property type="term" value="P:regulation of DNA-templated transcription"/>
    <property type="evidence" value="ECO:0007669"/>
    <property type="project" value="InterPro"/>
</dbReference>
<gene>
    <name evidence="2" type="ORF">SAMN05877831_10394</name>
</gene>
<feature type="domain" description="Arc-like DNA binding" evidence="1">
    <location>
        <begin position="26"/>
        <end position="61"/>
    </location>
</feature>
<dbReference type="GO" id="GO:0003677">
    <property type="term" value="F:DNA binding"/>
    <property type="evidence" value="ECO:0007669"/>
    <property type="project" value="InterPro"/>
</dbReference>
<sequence>MDIIASSYFLCPFDIMPEQEKRALSDKFMLRLPDGMRDRIKAAADASNRSMNAEIVATLEEKYPARDDALIEALEQFSKQLPKISMEEALRRMKEFEDQIRASKEGKSTSP</sequence>
<keyword evidence="3" id="KW-1185">Reference proteome</keyword>
<protein>
    <submittedName>
        <fullName evidence="2">Arc-like DNA binding dprotein</fullName>
    </submittedName>
</protein>
<dbReference type="AlphaFoldDB" id="A0A285S9U9"/>
<reference evidence="3" key="1">
    <citation type="submission" date="2017-08" db="EMBL/GenBank/DDBJ databases">
        <authorList>
            <person name="Varghese N."/>
            <person name="Submissions S."/>
        </authorList>
    </citation>
    <scope>NUCLEOTIDE SEQUENCE [LARGE SCALE GENOMIC DNA]</scope>
    <source>
        <strain evidence="3">JA276</strain>
    </source>
</reference>
<dbReference type="Gene3D" id="1.10.1220.10">
    <property type="entry name" value="Met repressor-like"/>
    <property type="match status" value="1"/>
</dbReference>
<accession>A0A285S9U9</accession>
<dbReference type="Pfam" id="PF03869">
    <property type="entry name" value="Arc"/>
    <property type="match status" value="1"/>
</dbReference>
<dbReference type="InterPro" id="IPR005569">
    <property type="entry name" value="Arc_DNA-bd_dom"/>
</dbReference>
<dbReference type="Proteomes" id="UP000219111">
    <property type="component" value="Unassembled WGS sequence"/>
</dbReference>
<evidence type="ECO:0000259" key="1">
    <source>
        <dbReference type="Pfam" id="PF03869"/>
    </source>
</evidence>
<dbReference type="RefSeq" id="WP_217991878.1">
    <property type="nucleotide sequence ID" value="NZ_OBMT01000003.1"/>
</dbReference>
<dbReference type="InterPro" id="IPR010985">
    <property type="entry name" value="Ribbon_hlx_hlx"/>
</dbReference>
<evidence type="ECO:0000313" key="2">
    <source>
        <dbReference type="EMBL" id="SOC02169.1"/>
    </source>
</evidence>
<evidence type="ECO:0000313" key="3">
    <source>
        <dbReference type="Proteomes" id="UP000219111"/>
    </source>
</evidence>
<organism evidence="2 3">
    <name type="scientific">Rhodobacter maris</name>
    <dbReference type="NCBI Taxonomy" id="446682"/>
    <lineage>
        <taxon>Bacteria</taxon>
        <taxon>Pseudomonadati</taxon>
        <taxon>Pseudomonadota</taxon>
        <taxon>Alphaproteobacteria</taxon>
        <taxon>Rhodobacterales</taxon>
        <taxon>Rhodobacter group</taxon>
        <taxon>Rhodobacter</taxon>
    </lineage>
</organism>
<dbReference type="InterPro" id="IPR013321">
    <property type="entry name" value="Arc_rbn_hlx_hlx"/>
</dbReference>
<dbReference type="SUPFAM" id="SSF47598">
    <property type="entry name" value="Ribbon-helix-helix"/>
    <property type="match status" value="1"/>
</dbReference>
<proteinExistence type="predicted"/>
<dbReference type="EMBL" id="OBMT01000003">
    <property type="protein sequence ID" value="SOC02169.1"/>
    <property type="molecule type" value="Genomic_DNA"/>
</dbReference>